<feature type="region of interest" description="Disordered" evidence="1">
    <location>
        <begin position="210"/>
        <end position="234"/>
    </location>
</feature>
<dbReference type="InterPro" id="IPR007110">
    <property type="entry name" value="Ig-like_dom"/>
</dbReference>
<gene>
    <name evidence="4" type="ORF">OS493_037583</name>
</gene>
<dbReference type="InterPro" id="IPR013783">
    <property type="entry name" value="Ig-like_fold"/>
</dbReference>
<evidence type="ECO:0000259" key="3">
    <source>
        <dbReference type="PROSITE" id="PS50835"/>
    </source>
</evidence>
<comment type="caution">
    <text evidence="4">The sequence shown here is derived from an EMBL/GenBank/DDBJ whole genome shotgun (WGS) entry which is preliminary data.</text>
</comment>
<dbReference type="SMART" id="SM00408">
    <property type="entry name" value="IGc2"/>
    <property type="match status" value="1"/>
</dbReference>
<dbReference type="Proteomes" id="UP001163046">
    <property type="component" value="Unassembled WGS sequence"/>
</dbReference>
<dbReference type="SUPFAM" id="SSF54001">
    <property type="entry name" value="Cysteine proteinases"/>
    <property type="match status" value="1"/>
</dbReference>
<evidence type="ECO:0000259" key="2">
    <source>
        <dbReference type="PROSITE" id="PS50802"/>
    </source>
</evidence>
<dbReference type="Gene3D" id="3.90.70.80">
    <property type="match status" value="1"/>
</dbReference>
<dbReference type="PROSITE" id="PS50835">
    <property type="entry name" value="IG_LIKE"/>
    <property type="match status" value="1"/>
</dbReference>
<dbReference type="Gene3D" id="2.60.40.10">
    <property type="entry name" value="Immunoglobulins"/>
    <property type="match status" value="1"/>
</dbReference>
<dbReference type="CDD" id="cd22744">
    <property type="entry name" value="OTU"/>
    <property type="match status" value="1"/>
</dbReference>
<feature type="domain" description="OTU" evidence="2">
    <location>
        <begin position="273"/>
        <end position="425"/>
    </location>
</feature>
<dbReference type="Pfam" id="PF02338">
    <property type="entry name" value="OTU"/>
    <property type="match status" value="1"/>
</dbReference>
<dbReference type="InterPro" id="IPR050704">
    <property type="entry name" value="Peptidase_C85-like"/>
</dbReference>
<evidence type="ECO:0008006" key="6">
    <source>
        <dbReference type="Google" id="ProtNLM"/>
    </source>
</evidence>
<dbReference type="GO" id="GO:0016579">
    <property type="term" value="P:protein deubiquitination"/>
    <property type="evidence" value="ECO:0007669"/>
    <property type="project" value="TreeGrafter"/>
</dbReference>
<dbReference type="EMBL" id="MU827374">
    <property type="protein sequence ID" value="KAJ7350965.1"/>
    <property type="molecule type" value="Genomic_DNA"/>
</dbReference>
<keyword evidence="5" id="KW-1185">Reference proteome</keyword>
<dbReference type="InterPro" id="IPR003599">
    <property type="entry name" value="Ig_sub"/>
</dbReference>
<dbReference type="SUPFAM" id="SSF48726">
    <property type="entry name" value="Immunoglobulin"/>
    <property type="match status" value="1"/>
</dbReference>
<dbReference type="InterPro" id="IPR003598">
    <property type="entry name" value="Ig_sub2"/>
</dbReference>
<dbReference type="InterPro" id="IPR036179">
    <property type="entry name" value="Ig-like_dom_sf"/>
</dbReference>
<evidence type="ECO:0000313" key="4">
    <source>
        <dbReference type="EMBL" id="KAJ7350965.1"/>
    </source>
</evidence>
<evidence type="ECO:0000313" key="5">
    <source>
        <dbReference type="Proteomes" id="UP001163046"/>
    </source>
</evidence>
<dbReference type="SMART" id="SM00409">
    <property type="entry name" value="IG"/>
    <property type="match status" value="1"/>
</dbReference>
<protein>
    <recommendedName>
        <fullName evidence="6">OTU domain-containing protein</fullName>
    </recommendedName>
</protein>
<dbReference type="GO" id="GO:0004843">
    <property type="term" value="F:cysteine-type deubiquitinase activity"/>
    <property type="evidence" value="ECO:0007669"/>
    <property type="project" value="TreeGrafter"/>
</dbReference>
<dbReference type="Pfam" id="PF13927">
    <property type="entry name" value="Ig_3"/>
    <property type="match status" value="1"/>
</dbReference>
<feature type="domain" description="Ig-like" evidence="3">
    <location>
        <begin position="446"/>
        <end position="522"/>
    </location>
</feature>
<dbReference type="PANTHER" id="PTHR12419">
    <property type="entry name" value="OTU DOMAIN CONTAINING PROTEIN"/>
    <property type="match status" value="1"/>
</dbReference>
<evidence type="ECO:0000256" key="1">
    <source>
        <dbReference type="SAM" id="MobiDB-lite"/>
    </source>
</evidence>
<dbReference type="InterPro" id="IPR003323">
    <property type="entry name" value="OTU_dom"/>
</dbReference>
<dbReference type="OrthoDB" id="6127080at2759"/>
<dbReference type="InterPro" id="IPR038765">
    <property type="entry name" value="Papain-like_cys_pep_sf"/>
</dbReference>
<organism evidence="4 5">
    <name type="scientific">Desmophyllum pertusum</name>
    <dbReference type="NCBI Taxonomy" id="174260"/>
    <lineage>
        <taxon>Eukaryota</taxon>
        <taxon>Metazoa</taxon>
        <taxon>Cnidaria</taxon>
        <taxon>Anthozoa</taxon>
        <taxon>Hexacorallia</taxon>
        <taxon>Scleractinia</taxon>
        <taxon>Caryophylliina</taxon>
        <taxon>Caryophylliidae</taxon>
        <taxon>Desmophyllum</taxon>
    </lineage>
</organism>
<dbReference type="PROSITE" id="PS50802">
    <property type="entry name" value="OTU"/>
    <property type="match status" value="1"/>
</dbReference>
<name>A0A9W9YHY9_9CNID</name>
<sequence length="550" mass="61882">MEWSTETTSMKPSTPSERSFKKTYYAKTKGMACAVDVRGAADLESRRLSNGTIKENGHFSFITVNGVDAKSITFDLEVAGKIWHKNFRLQCIFVYRNNVLELNFKYDEYYKKHELVTGEGKKRIQFLEKSSIIGSPIMVDNQDKRKVVVGVVGVSGGELSPYFITAKDIKELDLSKEEKAKDKSKLVTDLSKEEKAKDKSELVIGMTGQGRNLKEDLKDGPSSSGTDEPDANFGVKTGDLINEETKQNAMGVGLTSQLHTRDNLMRNLSSRNLVVDEVAGDGNCFFRAVARQLCKHMTRYKETVGEHCISLGLGRCDEEDTRQLRKLFVMELRGNIDEYKKWMTSGSDMLKEIGKFEVNGYFESDVGDLCVTATAKLLRIPIVLVTARQTPPTMEFVPQDLATTPPIVMAYDHSGPGHYDATNEIQSSDKNIEKVIPAETRYTHEPIKIEVKPMHQEQKEGSRVEFMCNVLGKSEVSYKWFKDGTEIKGQNNCNLVLDCVKMRDFGCYECQVSDTNGPCRLSAKSELDVIPRDGMCEYCLSCFHTEYRVA</sequence>
<dbReference type="AlphaFoldDB" id="A0A9W9YHY9"/>
<proteinExistence type="predicted"/>
<dbReference type="PANTHER" id="PTHR12419:SF7">
    <property type="entry name" value="OTU DOMAIN-CONTAINING PROTEIN 3"/>
    <property type="match status" value="1"/>
</dbReference>
<accession>A0A9W9YHY9</accession>
<reference evidence="4" key="1">
    <citation type="submission" date="2023-01" db="EMBL/GenBank/DDBJ databases">
        <title>Genome assembly of the deep-sea coral Lophelia pertusa.</title>
        <authorList>
            <person name="Herrera S."/>
            <person name="Cordes E."/>
        </authorList>
    </citation>
    <scope>NUCLEOTIDE SEQUENCE</scope>
    <source>
        <strain evidence="4">USNM1676648</strain>
        <tissue evidence="4">Polyp</tissue>
    </source>
</reference>